<protein>
    <submittedName>
        <fullName evidence="7">KDO2-lipid IV(A) lauroyltransferase</fullName>
        <ecNumber evidence="7">2.3.1.241</ecNumber>
    </submittedName>
</protein>
<dbReference type="PANTHER" id="PTHR30606">
    <property type="entry name" value="LIPID A BIOSYNTHESIS LAUROYL ACYLTRANSFERASE"/>
    <property type="match status" value="1"/>
</dbReference>
<name>A0A7Z0IMI1_9ACTN</name>
<keyword evidence="5" id="KW-0472">Membrane</keyword>
<evidence type="ECO:0000256" key="2">
    <source>
        <dbReference type="ARBA" id="ARBA00022475"/>
    </source>
</evidence>
<comment type="subcellular location">
    <subcellularLocation>
        <location evidence="1">Cell inner membrane</location>
    </subcellularLocation>
</comment>
<evidence type="ECO:0000256" key="4">
    <source>
        <dbReference type="ARBA" id="ARBA00022679"/>
    </source>
</evidence>
<keyword evidence="2" id="KW-1003">Cell membrane</keyword>
<comment type="caution">
    <text evidence="7">The sequence shown here is derived from an EMBL/GenBank/DDBJ whole genome shotgun (WGS) entry which is preliminary data.</text>
</comment>
<keyword evidence="3" id="KW-0997">Cell inner membrane</keyword>
<keyword evidence="6 7" id="KW-0012">Acyltransferase</keyword>
<evidence type="ECO:0000256" key="1">
    <source>
        <dbReference type="ARBA" id="ARBA00004533"/>
    </source>
</evidence>
<dbReference type="AlphaFoldDB" id="A0A7Z0IMI1"/>
<dbReference type="GO" id="GO:0005886">
    <property type="term" value="C:plasma membrane"/>
    <property type="evidence" value="ECO:0007669"/>
    <property type="project" value="UniProtKB-SubCell"/>
</dbReference>
<evidence type="ECO:0000256" key="3">
    <source>
        <dbReference type="ARBA" id="ARBA00022519"/>
    </source>
</evidence>
<gene>
    <name evidence="7" type="ORF">GGQ54_003196</name>
</gene>
<dbReference type="NCBIfam" id="NF005919">
    <property type="entry name" value="PRK07920.1"/>
    <property type="match status" value="1"/>
</dbReference>
<evidence type="ECO:0000256" key="6">
    <source>
        <dbReference type="ARBA" id="ARBA00023315"/>
    </source>
</evidence>
<dbReference type="InterPro" id="IPR004960">
    <property type="entry name" value="LipA_acyltrans"/>
</dbReference>
<reference evidence="7 8" key="1">
    <citation type="submission" date="2020-07" db="EMBL/GenBank/DDBJ databases">
        <title>Sequencing the genomes of 1000 actinobacteria strains.</title>
        <authorList>
            <person name="Klenk H.-P."/>
        </authorList>
    </citation>
    <scope>NUCLEOTIDE SEQUENCE [LARGE SCALE GENOMIC DNA]</scope>
    <source>
        <strain evidence="7 8">DSM 103164</strain>
    </source>
</reference>
<evidence type="ECO:0000256" key="5">
    <source>
        <dbReference type="ARBA" id="ARBA00023136"/>
    </source>
</evidence>
<dbReference type="Proteomes" id="UP000527616">
    <property type="component" value="Unassembled WGS sequence"/>
</dbReference>
<accession>A0A7Z0IMI1</accession>
<proteinExistence type="predicted"/>
<dbReference type="CDD" id="cd07984">
    <property type="entry name" value="LPLAT_LABLAT-like"/>
    <property type="match status" value="1"/>
</dbReference>
<organism evidence="7 8">
    <name type="scientific">Naumannella cuiyingiana</name>
    <dbReference type="NCBI Taxonomy" id="1347891"/>
    <lineage>
        <taxon>Bacteria</taxon>
        <taxon>Bacillati</taxon>
        <taxon>Actinomycetota</taxon>
        <taxon>Actinomycetes</taxon>
        <taxon>Propionibacteriales</taxon>
        <taxon>Propionibacteriaceae</taxon>
        <taxon>Naumannella</taxon>
    </lineage>
</organism>
<dbReference type="EC" id="2.3.1.241" evidence="7"/>
<keyword evidence="4 7" id="KW-0808">Transferase</keyword>
<dbReference type="Pfam" id="PF03279">
    <property type="entry name" value="Lip_A_acyltrans"/>
    <property type="match status" value="1"/>
</dbReference>
<dbReference type="EMBL" id="JACBZS010000001">
    <property type="protein sequence ID" value="NYI72636.1"/>
    <property type="molecule type" value="Genomic_DNA"/>
</dbReference>
<dbReference type="PANTHER" id="PTHR30606:SF10">
    <property type="entry name" value="PHOSPHATIDYLINOSITOL MANNOSIDE ACYLTRANSFERASE"/>
    <property type="match status" value="1"/>
</dbReference>
<sequence length="293" mass="31591">MPATPEQVDARNRRLFAAGERIVPRLPRPVRNLIMNLGAEWAVRSDIAPLRTWATNIELATGESPGPGLRRQAIRSWLRTYLEVLALPSWRPEQIAGRVSADPEGERVLRLAHAGPGVVCALPHSGNWDLAGGWAASTGLPVSSVAERLGEAEFAAFTRIRAGLGIDILAHDDPGAVRALIGAVRAGRVVCLMADREFGTGGVAVRWNGRRVIMPAGPALVARRTGAVLLGVGCHYTAAGMKIEFSDPIEHRPGRTGLAAMTQDLADWFSRFVAAHPADWHVMQPFFDTGSTR</sequence>
<dbReference type="GO" id="GO:0009247">
    <property type="term" value="P:glycolipid biosynthetic process"/>
    <property type="evidence" value="ECO:0007669"/>
    <property type="project" value="UniProtKB-ARBA"/>
</dbReference>
<keyword evidence="8" id="KW-1185">Reference proteome</keyword>
<evidence type="ECO:0000313" key="8">
    <source>
        <dbReference type="Proteomes" id="UP000527616"/>
    </source>
</evidence>
<dbReference type="GO" id="GO:0008913">
    <property type="term" value="F:Kdo2-lipid IVA acyltransferase activity"/>
    <property type="evidence" value="ECO:0007669"/>
    <property type="project" value="UniProtKB-EC"/>
</dbReference>
<dbReference type="RefSeq" id="WP_179446268.1">
    <property type="nucleotide sequence ID" value="NZ_JACBZS010000001.1"/>
</dbReference>
<evidence type="ECO:0000313" key="7">
    <source>
        <dbReference type="EMBL" id="NYI72636.1"/>
    </source>
</evidence>